<gene>
    <name evidence="3" type="ORF">EJ03DRAFT_360180</name>
</gene>
<keyword evidence="1" id="KW-0472">Membrane</keyword>
<accession>A0A6G1LE40</accession>
<evidence type="ECO:0000313" key="3">
    <source>
        <dbReference type="EMBL" id="KAF2770862.1"/>
    </source>
</evidence>
<dbReference type="Pfam" id="PF01757">
    <property type="entry name" value="Acyl_transf_3"/>
    <property type="match status" value="1"/>
</dbReference>
<feature type="domain" description="Acyltransferase 3" evidence="2">
    <location>
        <begin position="1"/>
        <end position="187"/>
    </location>
</feature>
<name>A0A6G1LE40_9PEZI</name>
<evidence type="ECO:0000256" key="1">
    <source>
        <dbReference type="SAM" id="Phobius"/>
    </source>
</evidence>
<keyword evidence="4" id="KW-1185">Reference proteome</keyword>
<organism evidence="3 4">
    <name type="scientific">Teratosphaeria nubilosa</name>
    <dbReference type="NCBI Taxonomy" id="161662"/>
    <lineage>
        <taxon>Eukaryota</taxon>
        <taxon>Fungi</taxon>
        <taxon>Dikarya</taxon>
        <taxon>Ascomycota</taxon>
        <taxon>Pezizomycotina</taxon>
        <taxon>Dothideomycetes</taxon>
        <taxon>Dothideomycetidae</taxon>
        <taxon>Mycosphaerellales</taxon>
        <taxon>Teratosphaeriaceae</taxon>
        <taxon>Teratosphaeria</taxon>
    </lineage>
</organism>
<protein>
    <recommendedName>
        <fullName evidence="2">Acyltransferase 3 domain-containing protein</fullName>
    </recommendedName>
</protein>
<evidence type="ECO:0000259" key="2">
    <source>
        <dbReference type="Pfam" id="PF01757"/>
    </source>
</evidence>
<dbReference type="OrthoDB" id="5819582at2759"/>
<reference evidence="3" key="1">
    <citation type="journal article" date="2020" name="Stud. Mycol.">
        <title>101 Dothideomycetes genomes: a test case for predicting lifestyles and emergence of pathogens.</title>
        <authorList>
            <person name="Haridas S."/>
            <person name="Albert R."/>
            <person name="Binder M."/>
            <person name="Bloem J."/>
            <person name="Labutti K."/>
            <person name="Salamov A."/>
            <person name="Andreopoulos B."/>
            <person name="Baker S."/>
            <person name="Barry K."/>
            <person name="Bills G."/>
            <person name="Bluhm B."/>
            <person name="Cannon C."/>
            <person name="Castanera R."/>
            <person name="Culley D."/>
            <person name="Daum C."/>
            <person name="Ezra D."/>
            <person name="Gonzalez J."/>
            <person name="Henrissat B."/>
            <person name="Kuo A."/>
            <person name="Liang C."/>
            <person name="Lipzen A."/>
            <person name="Lutzoni F."/>
            <person name="Magnuson J."/>
            <person name="Mondo S."/>
            <person name="Nolan M."/>
            <person name="Ohm R."/>
            <person name="Pangilinan J."/>
            <person name="Park H.-J."/>
            <person name="Ramirez L."/>
            <person name="Alfaro M."/>
            <person name="Sun H."/>
            <person name="Tritt A."/>
            <person name="Yoshinaga Y."/>
            <person name="Zwiers L.-H."/>
            <person name="Turgeon B."/>
            <person name="Goodwin S."/>
            <person name="Spatafora J."/>
            <person name="Crous P."/>
            <person name="Grigoriev I."/>
        </authorList>
    </citation>
    <scope>NUCLEOTIDE SEQUENCE</scope>
    <source>
        <strain evidence="3">CBS 116005</strain>
    </source>
</reference>
<evidence type="ECO:0000313" key="4">
    <source>
        <dbReference type="Proteomes" id="UP000799436"/>
    </source>
</evidence>
<dbReference type="InterPro" id="IPR002656">
    <property type="entry name" value="Acyl_transf_3_dom"/>
</dbReference>
<dbReference type="AlphaFoldDB" id="A0A6G1LE40"/>
<proteinExistence type="predicted"/>
<dbReference type="EMBL" id="ML995823">
    <property type="protein sequence ID" value="KAF2770862.1"/>
    <property type="molecule type" value="Genomic_DNA"/>
</dbReference>
<feature type="transmembrane region" description="Helical" evidence="1">
    <location>
        <begin position="84"/>
        <end position="102"/>
    </location>
</feature>
<dbReference type="Proteomes" id="UP000799436">
    <property type="component" value="Unassembled WGS sequence"/>
</dbReference>
<keyword evidence="1" id="KW-1133">Transmembrane helix</keyword>
<sequence length="270" mass="30649">MWTIPLEFRGSIVVWSSILALAQCSTTKRLLCELGLTWYFMYIVDAWYLCCFMTGLLLCDIDLLTLNGQLPPVVARWLKPRGNWALWLMLAAGLWLASVPSLDQEAEMLRKQPGWYYLSFLKPQRYTKVSSTAILLMISIPRLPTLRRFFESDFCQYLGNISFALYLVHGPILWSIGDRVYAAVGRIQPHHIGLIPGWINVFRFPGVGLMGLEFNFLAAQLILLPLNLGMAEAVTSLIDAPGVDLVHALFLWAKKDTMDEDGSRLQKRHA</sequence>
<feature type="transmembrane region" description="Helical" evidence="1">
    <location>
        <begin position="38"/>
        <end position="64"/>
    </location>
</feature>
<keyword evidence="1" id="KW-0812">Transmembrane</keyword>
<dbReference type="GO" id="GO:0016747">
    <property type="term" value="F:acyltransferase activity, transferring groups other than amino-acyl groups"/>
    <property type="evidence" value="ECO:0007669"/>
    <property type="project" value="InterPro"/>
</dbReference>